<evidence type="ECO:0000313" key="1">
    <source>
        <dbReference type="EMBL" id="PRY89643.1"/>
    </source>
</evidence>
<name>A0A2T0WSG4_9BACT</name>
<gene>
    <name evidence="1" type="ORF">CLW00_102119</name>
</gene>
<protein>
    <submittedName>
        <fullName evidence="1">Uncharacterized protein</fullName>
    </submittedName>
</protein>
<proteinExistence type="predicted"/>
<dbReference type="AlphaFoldDB" id="A0A2T0WSG4"/>
<dbReference type="Proteomes" id="UP000238157">
    <property type="component" value="Unassembled WGS sequence"/>
</dbReference>
<keyword evidence="2" id="KW-1185">Reference proteome</keyword>
<organism evidence="1 2">
    <name type="scientific">Mongoliibacter ruber</name>
    <dbReference type="NCBI Taxonomy" id="1750599"/>
    <lineage>
        <taxon>Bacteria</taxon>
        <taxon>Pseudomonadati</taxon>
        <taxon>Bacteroidota</taxon>
        <taxon>Cytophagia</taxon>
        <taxon>Cytophagales</taxon>
        <taxon>Cyclobacteriaceae</taxon>
        <taxon>Mongoliibacter</taxon>
    </lineage>
</organism>
<comment type="caution">
    <text evidence="1">The sequence shown here is derived from an EMBL/GenBank/DDBJ whole genome shotgun (WGS) entry which is preliminary data.</text>
</comment>
<evidence type="ECO:0000313" key="2">
    <source>
        <dbReference type="Proteomes" id="UP000238157"/>
    </source>
</evidence>
<accession>A0A2T0WSG4</accession>
<reference evidence="1 2" key="1">
    <citation type="submission" date="2018-03" db="EMBL/GenBank/DDBJ databases">
        <title>Genomic Encyclopedia of Archaeal and Bacterial Type Strains, Phase II (KMG-II): from individual species to whole genera.</title>
        <authorList>
            <person name="Goeker M."/>
        </authorList>
    </citation>
    <scope>NUCLEOTIDE SEQUENCE [LARGE SCALE GENOMIC DNA]</scope>
    <source>
        <strain evidence="1 2">DSM 27929</strain>
    </source>
</reference>
<dbReference type="EMBL" id="PVTR01000002">
    <property type="protein sequence ID" value="PRY89643.1"/>
    <property type="molecule type" value="Genomic_DNA"/>
</dbReference>
<sequence length="30" mass="3693">MELYFEYLNNMIVRNHATNQLNEGFLAKRY</sequence>